<accession>A0A1Y5SAV4</accession>
<dbReference type="EMBL" id="FWFW01000004">
    <property type="protein sequence ID" value="SLN36535.1"/>
    <property type="molecule type" value="Genomic_DNA"/>
</dbReference>
<dbReference type="OrthoDB" id="7069379at2"/>
<proteinExistence type="predicted"/>
<dbReference type="PANTHER" id="PTHR41259:SF1">
    <property type="entry name" value="DOUBLE-STRAND BREAK REPAIR RAD50 ATPASE, PUTATIVE-RELATED"/>
    <property type="match status" value="1"/>
</dbReference>
<feature type="coiled-coil region" evidence="1">
    <location>
        <begin position="355"/>
        <end position="423"/>
    </location>
</feature>
<dbReference type="AlphaFoldDB" id="A0A1Y5SAV4"/>
<feature type="coiled-coil region" evidence="1">
    <location>
        <begin position="634"/>
        <end position="692"/>
    </location>
</feature>
<gene>
    <name evidence="2" type="primary">smc_2</name>
    <name evidence="2" type="ORF">PAM7971_01567</name>
</gene>
<reference evidence="2 3" key="1">
    <citation type="submission" date="2017-03" db="EMBL/GenBank/DDBJ databases">
        <authorList>
            <person name="Afonso C.L."/>
            <person name="Miller P.J."/>
            <person name="Scott M.A."/>
            <person name="Spackman E."/>
            <person name="Goraichik I."/>
            <person name="Dimitrov K.M."/>
            <person name="Suarez D.L."/>
            <person name="Swayne D.E."/>
        </authorList>
    </citation>
    <scope>NUCLEOTIDE SEQUENCE [LARGE SCALE GENOMIC DNA]</scope>
    <source>
        <strain evidence="2 3">CECT 7971</strain>
    </source>
</reference>
<dbReference type="Proteomes" id="UP000193307">
    <property type="component" value="Unassembled WGS sequence"/>
</dbReference>
<evidence type="ECO:0000313" key="2">
    <source>
        <dbReference type="EMBL" id="SLN36535.1"/>
    </source>
</evidence>
<dbReference type="Gene3D" id="3.40.50.300">
    <property type="entry name" value="P-loop containing nucleotide triphosphate hydrolases"/>
    <property type="match status" value="2"/>
</dbReference>
<dbReference type="PANTHER" id="PTHR41259">
    <property type="entry name" value="DOUBLE-STRAND BREAK REPAIR RAD50 ATPASE, PUTATIVE-RELATED"/>
    <property type="match status" value="1"/>
</dbReference>
<dbReference type="STRING" id="658057.SAMN04488032_10315"/>
<keyword evidence="1" id="KW-0175">Coiled coil</keyword>
<keyword evidence="3" id="KW-1185">Reference proteome</keyword>
<dbReference type="RefSeq" id="WP_085848461.1">
    <property type="nucleotide sequence ID" value="NZ_FNZV01000003.1"/>
</dbReference>
<dbReference type="SUPFAM" id="SSF52540">
    <property type="entry name" value="P-loop containing nucleoside triphosphate hydrolases"/>
    <property type="match status" value="1"/>
</dbReference>
<dbReference type="InterPro" id="IPR027417">
    <property type="entry name" value="P-loop_NTPase"/>
</dbReference>
<protein>
    <submittedName>
        <fullName evidence="2">Chromosome partition protein Smc</fullName>
    </submittedName>
</protein>
<evidence type="ECO:0000256" key="1">
    <source>
        <dbReference type="SAM" id="Coils"/>
    </source>
</evidence>
<sequence>MKLLALHLTNVRKFTGKRASITGIGSGITVVSEANEFGKSTFFDAIHALFFEKYSSSGKPVKSLQPYAGGGVEVAADIEADGGTFRVEKRFLSRKSATITRLPDGVVIAQDDEAERWIATLLGGAGDGPAGLLWVRQGLVGLEPTGTKEKSQLMETRRDLLSSVAGEIDAMTGGRRMDRVMRRAAESFSEIATKTGRKSGPWKAAADEAEALGAELATVTMQVQALEGALQKRKLAEAALARLDNIDAKTRRDNALAAARLALEKAQAHVGAVTSARQKRDLAALKAGAAQSDLDAFLAALQSLETTKTQAQSSLAALHDAKLDADQLYALLEAARIKHEQTTTALMTARADLDAARRQTAARKAKAEAAQLEQNIKKAETVLGERDVARAVVKASFATPDWLRRVEAAAADVAQQNATLQAQATTLSMAYDGALRITLNGAPVPENQPVQLDGVTHLDVPNVGRMTVFAQGIGEVAKQKLITAHEKLNELLSTGGVATVEQARTLAAARTEAQTRVNLAQAVLDTLTPNGIETLRSAKADADLAASEAHDNALPQLADLEAQLVQAELVEDTARQAFNHAKTPHDAARELYIKTQAAAQTAQLAFEQATAHANTLAGPEIERADSRAVRLRAQASAQEAHKQAEIELQELVSAAPDLDTARAEMKRAEDAVTAVQAQRAQLCEQLAALSSEIRTLAGNGIEERRDDLAGQLEAVQARETRFARQAAALTRLQIALEAERDAARDTYFGPVQEELKPLLSILHRDAALHFDSESLLPTGLVRDQGQETLDDLSGGTQEQIAILTRLAFARLFARQGRHMPIVLDDALVYSDDDRIIKMFTALTRVAQDQQIIVFSCRQLAFQDLGGARPQVTVEPV</sequence>
<organism evidence="2 3">
    <name type="scientific">Pacificibacter marinus</name>
    <dbReference type="NCBI Taxonomy" id="658057"/>
    <lineage>
        <taxon>Bacteria</taxon>
        <taxon>Pseudomonadati</taxon>
        <taxon>Pseudomonadota</taxon>
        <taxon>Alphaproteobacteria</taxon>
        <taxon>Rhodobacterales</taxon>
        <taxon>Roseobacteraceae</taxon>
        <taxon>Pacificibacter</taxon>
    </lineage>
</organism>
<evidence type="ECO:0000313" key="3">
    <source>
        <dbReference type="Proteomes" id="UP000193307"/>
    </source>
</evidence>
<name>A0A1Y5SAV4_9RHOB</name>